<protein>
    <submittedName>
        <fullName evidence="1">Uncharacterized protein</fullName>
    </submittedName>
</protein>
<dbReference type="Proteomes" id="UP001451303">
    <property type="component" value="Unassembled WGS sequence"/>
</dbReference>
<proteinExistence type="predicted"/>
<keyword evidence="2" id="KW-1185">Reference proteome</keyword>
<reference evidence="1 2" key="1">
    <citation type="submission" date="2023-09" db="EMBL/GenBank/DDBJ databases">
        <title>Multi-omics analysis of a traditional fermented food reveals byproduct-associated fungal strains for waste-to-food upcycling.</title>
        <authorList>
            <consortium name="Lawrence Berkeley National Laboratory"/>
            <person name="Rekdal V.M."/>
            <person name="Villalobos-Escobedo J.M."/>
            <person name="Rodriguez-Valeron N."/>
            <person name="Garcia M.O."/>
            <person name="Vasquez D.P."/>
            <person name="Damayanti I."/>
            <person name="Sorensen P.M."/>
            <person name="Baidoo E.E."/>
            <person name="De Carvalho A.C."/>
            <person name="Riley R."/>
            <person name="Lipzen A."/>
            <person name="He G."/>
            <person name="Yan M."/>
            <person name="Haridas S."/>
            <person name="Daum C."/>
            <person name="Yoshinaga Y."/>
            <person name="Ng V."/>
            <person name="Grigoriev I.V."/>
            <person name="Munk R."/>
            <person name="Nuraida L."/>
            <person name="Wijaya C.H."/>
            <person name="Morales P.-C."/>
            <person name="Keasling J.D."/>
        </authorList>
    </citation>
    <scope>NUCLEOTIDE SEQUENCE [LARGE SCALE GENOMIC DNA]</scope>
    <source>
        <strain evidence="1 2">FGSC 2613</strain>
    </source>
</reference>
<sequence length="145" mass="15876">MDQAQVSVPHFNLRVHLSACLHAHISDGQPSAGSGHPNTCPLLPPFSSLDFWLVVLPSISNDLHGHCYLARLYVSNLLHALLCAPSPHFPMRSYTHSNLAIGRYAGSMLGKLLARTRECGSQVTFCPPARPPAMWENRGVVGNWI</sequence>
<evidence type="ECO:0000313" key="1">
    <source>
        <dbReference type="EMBL" id="KAL0466808.1"/>
    </source>
</evidence>
<evidence type="ECO:0000313" key="2">
    <source>
        <dbReference type="Proteomes" id="UP001451303"/>
    </source>
</evidence>
<accession>A0ABR3D289</accession>
<gene>
    <name evidence="1" type="ORF">QR685DRAFT_580146</name>
</gene>
<organism evidence="1 2">
    <name type="scientific">Neurospora intermedia</name>
    <dbReference type="NCBI Taxonomy" id="5142"/>
    <lineage>
        <taxon>Eukaryota</taxon>
        <taxon>Fungi</taxon>
        <taxon>Dikarya</taxon>
        <taxon>Ascomycota</taxon>
        <taxon>Pezizomycotina</taxon>
        <taxon>Sordariomycetes</taxon>
        <taxon>Sordariomycetidae</taxon>
        <taxon>Sordariales</taxon>
        <taxon>Sordariaceae</taxon>
        <taxon>Neurospora</taxon>
    </lineage>
</organism>
<dbReference type="EMBL" id="JAVLET010000011">
    <property type="protein sequence ID" value="KAL0466808.1"/>
    <property type="molecule type" value="Genomic_DNA"/>
</dbReference>
<comment type="caution">
    <text evidence="1">The sequence shown here is derived from an EMBL/GenBank/DDBJ whole genome shotgun (WGS) entry which is preliminary data.</text>
</comment>
<name>A0ABR3D289_NEUIN</name>